<dbReference type="PROSITE" id="PS50092">
    <property type="entry name" value="TSP1"/>
    <property type="match status" value="1"/>
</dbReference>
<keyword evidence="2" id="KW-1185">Reference proteome</keyword>
<dbReference type="Proteomes" id="UP001164746">
    <property type="component" value="Chromosome 14"/>
</dbReference>
<sequence>MLALTILQRTDCGRTGVLGVNARSLVGEASHCACATVSSRSILPGSVYGTEKLFSNWMSRYLLKQTYNFSLYGMLSQTRPSLHCTFPKGKYTDLHCIVLSGSDEYPIIYFPCLLAEDGIWLLWQAWSACSVSCGNGTMSRTRDCYFDPDSPKGRICPGNDVVIQNCSMEICQ</sequence>
<dbReference type="SUPFAM" id="SSF82895">
    <property type="entry name" value="TSP-1 type 1 repeat"/>
    <property type="match status" value="1"/>
</dbReference>
<gene>
    <name evidence="1" type="ORF">MAR_011034</name>
</gene>
<dbReference type="Pfam" id="PF00090">
    <property type="entry name" value="TSP_1"/>
    <property type="match status" value="1"/>
</dbReference>
<organism evidence="1 2">
    <name type="scientific">Mya arenaria</name>
    <name type="common">Soft-shell clam</name>
    <dbReference type="NCBI Taxonomy" id="6604"/>
    <lineage>
        <taxon>Eukaryota</taxon>
        <taxon>Metazoa</taxon>
        <taxon>Spiralia</taxon>
        <taxon>Lophotrochozoa</taxon>
        <taxon>Mollusca</taxon>
        <taxon>Bivalvia</taxon>
        <taxon>Autobranchia</taxon>
        <taxon>Heteroconchia</taxon>
        <taxon>Euheterodonta</taxon>
        <taxon>Imparidentia</taxon>
        <taxon>Neoheterodontei</taxon>
        <taxon>Myida</taxon>
        <taxon>Myoidea</taxon>
        <taxon>Myidae</taxon>
        <taxon>Mya</taxon>
    </lineage>
</organism>
<dbReference type="Gene3D" id="2.20.100.10">
    <property type="entry name" value="Thrombospondin type-1 (TSP1) repeat"/>
    <property type="match status" value="1"/>
</dbReference>
<dbReference type="SMART" id="SM00209">
    <property type="entry name" value="TSP1"/>
    <property type="match status" value="1"/>
</dbReference>
<dbReference type="InterPro" id="IPR000884">
    <property type="entry name" value="TSP1_rpt"/>
</dbReference>
<dbReference type="InterPro" id="IPR038877">
    <property type="entry name" value="THSD1"/>
</dbReference>
<protein>
    <submittedName>
        <fullName evidence="1">HMCN1-like protein</fullName>
    </submittedName>
</protein>
<accession>A0ABY7FSY0</accession>
<evidence type="ECO:0000313" key="1">
    <source>
        <dbReference type="EMBL" id="WAR25330.1"/>
    </source>
</evidence>
<proteinExistence type="predicted"/>
<dbReference type="PANTHER" id="PTHR16311:SF3">
    <property type="entry name" value="THROMBOSPONDIN TYPE-1 DOMAIN-CONTAINING PROTEIN 1"/>
    <property type="match status" value="1"/>
</dbReference>
<name>A0ABY7FSY0_MYAAR</name>
<reference evidence="1" key="1">
    <citation type="submission" date="2022-11" db="EMBL/GenBank/DDBJ databases">
        <title>Centuries of genome instability and evolution in soft-shell clam transmissible cancer (bioRxiv).</title>
        <authorList>
            <person name="Hart S.F.M."/>
            <person name="Yonemitsu M.A."/>
            <person name="Giersch R.M."/>
            <person name="Beal B.F."/>
            <person name="Arriagada G."/>
            <person name="Davis B.W."/>
            <person name="Ostrander E.A."/>
            <person name="Goff S.P."/>
            <person name="Metzger M.J."/>
        </authorList>
    </citation>
    <scope>NUCLEOTIDE SEQUENCE</scope>
    <source>
        <strain evidence="1">MELC-2E11</strain>
        <tissue evidence="1">Siphon/mantle</tissue>
    </source>
</reference>
<feature type="non-terminal residue" evidence="1">
    <location>
        <position position="1"/>
    </location>
</feature>
<dbReference type="InterPro" id="IPR036383">
    <property type="entry name" value="TSP1_rpt_sf"/>
</dbReference>
<evidence type="ECO:0000313" key="2">
    <source>
        <dbReference type="Proteomes" id="UP001164746"/>
    </source>
</evidence>
<dbReference type="PANTHER" id="PTHR16311">
    <property type="entry name" value="THROMBOSPONDIN TYPE I DOMAIN-CONTAINING 1"/>
    <property type="match status" value="1"/>
</dbReference>
<dbReference type="EMBL" id="CP111025">
    <property type="protein sequence ID" value="WAR25330.1"/>
    <property type="molecule type" value="Genomic_DNA"/>
</dbReference>